<dbReference type="PROSITE" id="PS51747">
    <property type="entry name" value="CYT_DCMP_DEAMINASES_2"/>
    <property type="match status" value="1"/>
</dbReference>
<feature type="domain" description="CMP/dCMP-type deaminase" evidence="18">
    <location>
        <begin position="10"/>
        <end position="134"/>
    </location>
</feature>
<evidence type="ECO:0000256" key="9">
    <source>
        <dbReference type="ARBA" id="ARBA00022723"/>
    </source>
</evidence>
<keyword evidence="19" id="KW-1185">Reference proteome</keyword>
<evidence type="ECO:0000256" key="2">
    <source>
        <dbReference type="ARBA" id="ARBA00004123"/>
    </source>
</evidence>
<reference evidence="20" key="1">
    <citation type="submission" date="2025-08" db="UniProtKB">
        <authorList>
            <consortium name="RefSeq"/>
        </authorList>
    </citation>
    <scope>IDENTIFICATION</scope>
</reference>
<dbReference type="PROSITE" id="PS00903">
    <property type="entry name" value="CYT_DCMP_DEAMINASES_1"/>
    <property type="match status" value="1"/>
</dbReference>
<dbReference type="Pfam" id="PF18774">
    <property type="entry name" value="APOBEC4_like"/>
    <property type="match status" value="1"/>
</dbReference>
<dbReference type="CDD" id="cd01283">
    <property type="entry name" value="cytidine_deaminase"/>
    <property type="match status" value="1"/>
</dbReference>
<comment type="subunit">
    <text evidence="15">Homodimer. Interacts with A1CF; form an mRNA editing complex. Interacts with RBM47; form an mRNA editing complex. Found in a complex with CELF2/CUGBP2 and A1CF. Interacts with HNRPAB. Interacts with SYNCRIP.</text>
</comment>
<comment type="function">
    <text evidence="14">Cytidine deaminase catalyzing the cytidine to uridine postranscriptional editing of a variety of mRNAs. Form complexes with cofactors that confer differential editing activity and selectivity. Responsible for the postranscriptional editing of a CAA codon for Gln to a UAA codon for stop in the apolipoprotein B mRNA. Also involved in CGA (Arg) to UGA (Stop) editing in the NF1 mRNA. May also play a role in the epigenetic regulation of gene expression by participating in DNA demethylation.</text>
</comment>
<evidence type="ECO:0000256" key="8">
    <source>
        <dbReference type="ARBA" id="ARBA00022664"/>
    </source>
</evidence>
<gene>
    <name evidence="20" type="primary">Apobec1</name>
</gene>
<comment type="similarity">
    <text evidence="4">Belongs to the cytidine and deoxycytidylate deaminase family.</text>
</comment>
<keyword evidence="11" id="KW-0862">Zinc</keyword>
<evidence type="ECO:0000256" key="10">
    <source>
        <dbReference type="ARBA" id="ARBA00022801"/>
    </source>
</evidence>
<keyword evidence="12" id="KW-0539">Nucleus</keyword>
<dbReference type="Gene3D" id="3.40.140.10">
    <property type="entry name" value="Cytidine Deaminase, domain 2"/>
    <property type="match status" value="1"/>
</dbReference>
<organism evidence="19 20">
    <name type="scientific">Microtus ochrogaster</name>
    <name type="common">Prairie vole</name>
    <dbReference type="NCBI Taxonomy" id="79684"/>
    <lineage>
        <taxon>Eukaryota</taxon>
        <taxon>Metazoa</taxon>
        <taxon>Chordata</taxon>
        <taxon>Craniata</taxon>
        <taxon>Vertebrata</taxon>
        <taxon>Euteleostomi</taxon>
        <taxon>Mammalia</taxon>
        <taxon>Eutheria</taxon>
        <taxon>Euarchontoglires</taxon>
        <taxon>Glires</taxon>
        <taxon>Rodentia</taxon>
        <taxon>Myomorpha</taxon>
        <taxon>Muroidea</taxon>
        <taxon>Cricetidae</taxon>
        <taxon>Arvicolinae</taxon>
        <taxon>Microtus</taxon>
    </lineage>
</organism>
<evidence type="ECO:0000313" key="20">
    <source>
        <dbReference type="RefSeq" id="XP_005365225.1"/>
    </source>
</evidence>
<evidence type="ECO:0000256" key="14">
    <source>
        <dbReference type="ARBA" id="ARBA00045552"/>
    </source>
</evidence>
<evidence type="ECO:0000256" key="5">
    <source>
        <dbReference type="ARBA" id="ARBA00012742"/>
    </source>
</evidence>
<accession>A0ABM0LFT3</accession>
<keyword evidence="10" id="KW-0378">Hydrolase</keyword>
<dbReference type="RefSeq" id="XP_005365225.1">
    <property type="nucleotide sequence ID" value="XM_005365168.2"/>
</dbReference>
<evidence type="ECO:0000256" key="1">
    <source>
        <dbReference type="ARBA" id="ARBA00001947"/>
    </source>
</evidence>
<comment type="cofactor">
    <cofactor evidence="1">
        <name>Zn(2+)</name>
        <dbReference type="ChEBI" id="CHEBI:29105"/>
    </cofactor>
</comment>
<dbReference type="SUPFAM" id="SSF53927">
    <property type="entry name" value="Cytidine deaminase-like"/>
    <property type="match status" value="1"/>
</dbReference>
<evidence type="ECO:0000256" key="13">
    <source>
        <dbReference type="ARBA" id="ARBA00031639"/>
    </source>
</evidence>
<evidence type="ECO:0000256" key="11">
    <source>
        <dbReference type="ARBA" id="ARBA00022833"/>
    </source>
</evidence>
<evidence type="ECO:0000256" key="12">
    <source>
        <dbReference type="ARBA" id="ARBA00023242"/>
    </source>
</evidence>
<dbReference type="InterPro" id="IPR016193">
    <property type="entry name" value="Cytidine_deaminase-like"/>
</dbReference>
<evidence type="ECO:0000256" key="6">
    <source>
        <dbReference type="ARBA" id="ARBA00014786"/>
    </source>
</evidence>
<comment type="catalytic activity">
    <reaction evidence="16">
        <text>a cytidine in mRNA + H2O + H(+) = a uridine in mRNA + NH4(+)</text>
        <dbReference type="Rhea" id="RHEA:74355"/>
        <dbReference type="Rhea" id="RHEA-COMP:14658"/>
        <dbReference type="Rhea" id="RHEA-COMP:15145"/>
        <dbReference type="ChEBI" id="CHEBI:15377"/>
        <dbReference type="ChEBI" id="CHEBI:15378"/>
        <dbReference type="ChEBI" id="CHEBI:28938"/>
        <dbReference type="ChEBI" id="CHEBI:65315"/>
        <dbReference type="ChEBI" id="CHEBI:82748"/>
    </reaction>
    <physiologicalReaction direction="left-to-right" evidence="16">
        <dbReference type="Rhea" id="RHEA:74356"/>
    </physiologicalReaction>
</comment>
<dbReference type="InterPro" id="IPR016192">
    <property type="entry name" value="APOBEC/CMP_deaminase_Zn-bd"/>
</dbReference>
<evidence type="ECO:0000256" key="17">
    <source>
        <dbReference type="ARBA" id="ARBA00049310"/>
    </source>
</evidence>
<evidence type="ECO:0000256" key="15">
    <source>
        <dbReference type="ARBA" id="ARBA00046509"/>
    </source>
</evidence>
<protein>
    <recommendedName>
        <fullName evidence="6">C-&gt;U-editing enzyme APOBEC-1</fullName>
        <ecNumber evidence="5">3.5.4.36</ecNumber>
    </recommendedName>
    <alternativeName>
        <fullName evidence="13">mRNA(cytosine(6666)) deaminase 1</fullName>
    </alternativeName>
</protein>
<dbReference type="InterPro" id="IPR041547">
    <property type="entry name" value="APOBEC1"/>
</dbReference>
<dbReference type="Proteomes" id="UP000694915">
    <property type="component" value="Unplaced"/>
</dbReference>
<name>A0ABM0LFT3_MICOH</name>
<proteinExistence type="inferred from homology"/>
<evidence type="ECO:0000259" key="18">
    <source>
        <dbReference type="PROSITE" id="PS51747"/>
    </source>
</evidence>
<dbReference type="GeneID" id="102002043"/>
<dbReference type="InterPro" id="IPR002125">
    <property type="entry name" value="CMP_dCMP_dom"/>
</dbReference>
<evidence type="ECO:0000256" key="4">
    <source>
        <dbReference type="ARBA" id="ARBA00006576"/>
    </source>
</evidence>
<evidence type="ECO:0000313" key="19">
    <source>
        <dbReference type="Proteomes" id="UP000694915"/>
    </source>
</evidence>
<keyword evidence="8" id="KW-0507">mRNA processing</keyword>
<keyword evidence="7" id="KW-0963">Cytoplasm</keyword>
<evidence type="ECO:0000256" key="3">
    <source>
        <dbReference type="ARBA" id="ARBA00004496"/>
    </source>
</evidence>
<dbReference type="PANTHER" id="PTHR13857:SF26">
    <property type="entry name" value="C-U-EDITING ENZYME APOBEC-1"/>
    <property type="match status" value="1"/>
</dbReference>
<evidence type="ECO:0000256" key="16">
    <source>
        <dbReference type="ARBA" id="ARBA00049034"/>
    </source>
</evidence>
<comment type="subcellular location">
    <subcellularLocation>
        <location evidence="3">Cytoplasm</location>
    </subcellularLocation>
    <subcellularLocation>
        <location evidence="2">Nucleus</location>
    </subcellularLocation>
</comment>
<dbReference type="InterPro" id="IPR050610">
    <property type="entry name" value="APOBEC_Cyt_Deaminase"/>
</dbReference>
<comment type="catalytic activity">
    <reaction evidence="17">
        <text>cytidine(6666) in apoB mRNA + H2O + H(+) = uridine(6666) in apoB mRNA + NH4(+)</text>
        <dbReference type="Rhea" id="RHEA:21772"/>
        <dbReference type="Rhea" id="RHEA-COMP:13888"/>
        <dbReference type="Rhea" id="RHEA-COMP:13889"/>
        <dbReference type="ChEBI" id="CHEBI:15377"/>
        <dbReference type="ChEBI" id="CHEBI:15378"/>
        <dbReference type="ChEBI" id="CHEBI:28938"/>
        <dbReference type="ChEBI" id="CHEBI:65315"/>
        <dbReference type="ChEBI" id="CHEBI:82748"/>
        <dbReference type="EC" id="3.5.4.36"/>
    </reaction>
    <physiologicalReaction direction="left-to-right" evidence="17">
        <dbReference type="Rhea" id="RHEA:21773"/>
    </physiologicalReaction>
</comment>
<dbReference type="PANTHER" id="PTHR13857">
    <property type="entry name" value="MRNA EDITING ENZYME"/>
    <property type="match status" value="1"/>
</dbReference>
<evidence type="ECO:0000256" key="7">
    <source>
        <dbReference type="ARBA" id="ARBA00022490"/>
    </source>
</evidence>
<dbReference type="EC" id="3.5.4.36" evidence="5"/>
<keyword evidence="9" id="KW-0479">Metal-binding</keyword>
<sequence length="228" mass="27303">MSSETGPAVVDPTLRRRIEPQEFEVFFDPRELRKETCLLYEISWGGRRSIWRHTSRNTDKHVEINFIEKLTSQRSFRPSARCSITWFLSWSPCGECSKAITEFLSQHPNVTLFIYVARLYHHMDPGNRQGLRNLICRGVTVQIMTEQEYCYCWKNFVNYPPSNEVYWPRFPNVWMRLYMLELLCIILGLPPCLRILRRNQRHDTLFTLVFQRCHYQRIPPPIIWARGM</sequence>